<keyword evidence="3" id="KW-0677">Repeat</keyword>
<evidence type="ECO:0000313" key="10">
    <source>
        <dbReference type="Proteomes" id="UP000261764"/>
    </source>
</evidence>
<dbReference type="SUPFAM" id="SSF89447">
    <property type="entry name" value="AbrB/MazE/MraZ-like"/>
    <property type="match status" value="1"/>
</dbReference>
<dbReference type="GO" id="GO:2000143">
    <property type="term" value="P:negative regulation of DNA-templated transcription initiation"/>
    <property type="evidence" value="ECO:0007669"/>
    <property type="project" value="TreeGrafter"/>
</dbReference>
<dbReference type="InterPro" id="IPR020603">
    <property type="entry name" value="MraZ_dom"/>
</dbReference>
<proteinExistence type="inferred from homology"/>
<dbReference type="RefSeq" id="WP_343251359.1">
    <property type="nucleotide sequence ID" value="NZ_HG937516.1"/>
</dbReference>
<evidence type="ECO:0000256" key="2">
    <source>
        <dbReference type="ARBA" id="ARBA00022490"/>
    </source>
</evidence>
<evidence type="ECO:0000256" key="6">
    <source>
        <dbReference type="ARBA" id="ARBA00023163"/>
    </source>
</evidence>
<dbReference type="InterPro" id="IPR007159">
    <property type="entry name" value="SpoVT-AbrB_dom"/>
</dbReference>
<dbReference type="PANTHER" id="PTHR34701">
    <property type="entry name" value="TRANSCRIPTIONAL REGULATOR MRAZ"/>
    <property type="match status" value="1"/>
</dbReference>
<comment type="similarity">
    <text evidence="7">Belongs to the MraZ family.</text>
</comment>
<feature type="domain" description="SpoVT-AbrB" evidence="8">
    <location>
        <begin position="5"/>
        <end position="47"/>
    </location>
</feature>
<evidence type="ECO:0000256" key="3">
    <source>
        <dbReference type="ARBA" id="ARBA00022737"/>
    </source>
</evidence>
<keyword evidence="10" id="KW-1185">Reference proteome</keyword>
<dbReference type="PROSITE" id="PS51740">
    <property type="entry name" value="SPOVT_ABRB"/>
    <property type="match status" value="2"/>
</dbReference>
<gene>
    <name evidence="7" type="primary">mraZ</name>
    <name evidence="9" type="ORF">MAMA39_06130</name>
</gene>
<sequence>MFLGTYELSLDPKNRITLPSRLRSKISASVILSKGFEGCLELRVPEEFDQYAKSLTTLSNTRKDARLIVRQIFANSIDIDIDSANRILIPANLLKEANLKKEVIMIGVANKLEIWDKASYEKYKAGSDDEFESVAERLQTDHE</sequence>
<dbReference type="InterPro" id="IPR035644">
    <property type="entry name" value="MraZ_C"/>
</dbReference>
<dbReference type="InterPro" id="IPR038619">
    <property type="entry name" value="MraZ_sf"/>
</dbReference>
<organism evidence="9 10">
    <name type="scientific">Mycoplasma amphoriforme A39</name>
    <dbReference type="NCBI Taxonomy" id="572419"/>
    <lineage>
        <taxon>Bacteria</taxon>
        <taxon>Bacillati</taxon>
        <taxon>Mycoplasmatota</taxon>
        <taxon>Mollicutes</taxon>
        <taxon>Mycoplasmataceae</taxon>
        <taxon>Mycoplasma</taxon>
    </lineage>
</organism>
<evidence type="ECO:0000313" key="9">
    <source>
        <dbReference type="EMBL" id="CDN40730.1"/>
    </source>
</evidence>
<dbReference type="HAMAP" id="MF_01008">
    <property type="entry name" value="MraZ"/>
    <property type="match status" value="1"/>
</dbReference>
<dbReference type="GO" id="GO:0003700">
    <property type="term" value="F:DNA-binding transcription factor activity"/>
    <property type="evidence" value="ECO:0007669"/>
    <property type="project" value="UniProtKB-UniRule"/>
</dbReference>
<dbReference type="GO" id="GO:0005737">
    <property type="term" value="C:cytoplasm"/>
    <property type="evidence" value="ECO:0007669"/>
    <property type="project" value="UniProtKB-UniRule"/>
</dbReference>
<dbReference type="Gene3D" id="3.40.1550.20">
    <property type="entry name" value="Transcriptional regulator MraZ domain"/>
    <property type="match status" value="1"/>
</dbReference>
<dbReference type="InterPro" id="IPR003444">
    <property type="entry name" value="MraZ"/>
</dbReference>
<keyword evidence="4 7" id="KW-0805">Transcription regulation</keyword>
<comment type="subcellular location">
    <subcellularLocation>
        <location evidence="7">Cytoplasm</location>
        <location evidence="7">Nucleoid</location>
    </subcellularLocation>
</comment>
<keyword evidence="6 7" id="KW-0804">Transcription</keyword>
<keyword evidence="2 7" id="KW-0963">Cytoplasm</keyword>
<dbReference type="Proteomes" id="UP000261764">
    <property type="component" value="Chromosome I"/>
</dbReference>
<dbReference type="PANTHER" id="PTHR34701:SF1">
    <property type="entry name" value="TRANSCRIPTIONAL REGULATOR MRAZ"/>
    <property type="match status" value="1"/>
</dbReference>
<dbReference type="AlphaFoldDB" id="A0A292IIM0"/>
<dbReference type="GO" id="GO:0000976">
    <property type="term" value="F:transcription cis-regulatory region binding"/>
    <property type="evidence" value="ECO:0007669"/>
    <property type="project" value="TreeGrafter"/>
</dbReference>
<dbReference type="Pfam" id="PF02381">
    <property type="entry name" value="MraZ"/>
    <property type="match status" value="2"/>
</dbReference>
<name>A0A292IIM0_9MOLU</name>
<accession>A0A292IIM0</accession>
<keyword evidence="5 7" id="KW-0238">DNA-binding</keyword>
<dbReference type="GO" id="GO:0009295">
    <property type="term" value="C:nucleoid"/>
    <property type="evidence" value="ECO:0007669"/>
    <property type="project" value="UniProtKB-SubCell"/>
</dbReference>
<evidence type="ECO:0000256" key="7">
    <source>
        <dbReference type="HAMAP-Rule" id="MF_01008"/>
    </source>
</evidence>
<reference evidence="9 10" key="1">
    <citation type="journal article" date="2015" name="Clin. Infect. Dis.">
        <title>Genomic Investigations unmask Mycoplasma amphoriforme, a new respiratory pathogen.</title>
        <authorList>
            <person name="Gillespie S.H."/>
            <person name="Ling C.L."/>
            <person name="Oravcova K."/>
            <person name="Pinheiro M."/>
            <person name="Wells L."/>
            <person name="Bryant J.M."/>
            <person name="McHugh T.D."/>
            <person name="Bebear C."/>
            <person name="Webster D."/>
            <person name="Harris S.R."/>
            <person name="Seth-Smith H.M."/>
            <person name="Thomson N.R."/>
        </authorList>
    </citation>
    <scope>NUCLEOTIDE SEQUENCE [LARGE SCALE GENOMIC DNA]</scope>
    <source>
        <strain evidence="9 10">A39</strain>
    </source>
</reference>
<evidence type="ECO:0000259" key="8">
    <source>
        <dbReference type="PROSITE" id="PS51740"/>
    </source>
</evidence>
<comment type="subunit">
    <text evidence="7">Forms oligomers.</text>
</comment>
<feature type="domain" description="SpoVT-AbrB" evidence="8">
    <location>
        <begin position="76"/>
        <end position="119"/>
    </location>
</feature>
<evidence type="ECO:0000256" key="1">
    <source>
        <dbReference type="ARBA" id="ARBA00013860"/>
    </source>
</evidence>
<dbReference type="InterPro" id="IPR035642">
    <property type="entry name" value="MraZ_N"/>
</dbReference>
<evidence type="ECO:0000256" key="4">
    <source>
        <dbReference type="ARBA" id="ARBA00023015"/>
    </source>
</evidence>
<dbReference type="CDD" id="cd16321">
    <property type="entry name" value="MraZ_C"/>
    <property type="match status" value="1"/>
</dbReference>
<dbReference type="EMBL" id="HG937516">
    <property type="protein sequence ID" value="CDN40730.1"/>
    <property type="molecule type" value="Genomic_DNA"/>
</dbReference>
<dbReference type="NCBIfam" id="TIGR00242">
    <property type="entry name" value="division/cell wall cluster transcriptional repressor MraZ"/>
    <property type="match status" value="1"/>
</dbReference>
<protein>
    <recommendedName>
        <fullName evidence="1 7">Transcriptional regulator MraZ</fullName>
    </recommendedName>
</protein>
<dbReference type="InterPro" id="IPR037914">
    <property type="entry name" value="SpoVT-AbrB_sf"/>
</dbReference>
<evidence type="ECO:0000256" key="5">
    <source>
        <dbReference type="ARBA" id="ARBA00023125"/>
    </source>
</evidence>
<dbReference type="KEGG" id="mamp:MAMA39_06130"/>
<dbReference type="CDD" id="cd16320">
    <property type="entry name" value="MraZ_N"/>
    <property type="match status" value="1"/>
</dbReference>